<accession>A0A0D3I8Q1</accession>
<evidence type="ECO:0000256" key="16">
    <source>
        <dbReference type="ARBA" id="ARBA00048808"/>
    </source>
</evidence>
<evidence type="ECO:0000256" key="12">
    <source>
        <dbReference type="ARBA" id="ARBA00023266"/>
    </source>
</evidence>
<dbReference type="InterPro" id="IPR008829">
    <property type="entry name" value="SepSecS/SepCysS"/>
</dbReference>
<dbReference type="STRING" id="2903.R1D9T3"/>
<keyword evidence="9 17" id="KW-0694">RNA-binding</keyword>
<feature type="region of interest" description="Disordered" evidence="20">
    <location>
        <begin position="467"/>
        <end position="518"/>
    </location>
</feature>
<evidence type="ECO:0000256" key="10">
    <source>
        <dbReference type="ARBA" id="ARBA00022898"/>
    </source>
</evidence>
<evidence type="ECO:0000256" key="9">
    <source>
        <dbReference type="ARBA" id="ARBA00022884"/>
    </source>
</evidence>
<keyword evidence="8 17" id="KW-0808">Transferase</keyword>
<evidence type="ECO:0000256" key="11">
    <source>
        <dbReference type="ARBA" id="ARBA00022917"/>
    </source>
</evidence>
<dbReference type="OMA" id="MSHANDY"/>
<dbReference type="GO" id="GO:0001514">
    <property type="term" value="P:selenocysteine incorporation"/>
    <property type="evidence" value="ECO:0007669"/>
    <property type="project" value="TreeGrafter"/>
</dbReference>
<feature type="compositionally biased region" description="Basic and acidic residues" evidence="20">
    <location>
        <begin position="491"/>
        <end position="501"/>
    </location>
</feature>
<comment type="function">
    <text evidence="2 17">Converts O-phosphoseryl-tRNA(Sec) to selenocysteinyl-tRNA(Sec) required for selenoprotein biosynthesis.</text>
</comment>
<evidence type="ECO:0000256" key="7">
    <source>
        <dbReference type="ARBA" id="ARBA00022555"/>
    </source>
</evidence>
<dbReference type="GO" id="GO:0098621">
    <property type="term" value="F:O-phosphoseryl-tRNA(Sec) selenium transferase activity"/>
    <property type="evidence" value="ECO:0007669"/>
    <property type="project" value="UniProtKB-EC"/>
</dbReference>
<dbReference type="InterPro" id="IPR019872">
    <property type="entry name" value="Sec-tRNA_Se_transferase"/>
</dbReference>
<evidence type="ECO:0000256" key="8">
    <source>
        <dbReference type="ARBA" id="ARBA00022679"/>
    </source>
</evidence>
<dbReference type="SUPFAM" id="SSF53383">
    <property type="entry name" value="PLP-dependent transferases"/>
    <property type="match status" value="1"/>
</dbReference>
<evidence type="ECO:0000256" key="18">
    <source>
        <dbReference type="PIRSR" id="PIRSR017689-1"/>
    </source>
</evidence>
<reference evidence="21" key="2">
    <citation type="submission" date="2024-10" db="UniProtKB">
        <authorList>
            <consortium name="EnsemblProtists"/>
        </authorList>
    </citation>
    <scope>IDENTIFICATION</scope>
</reference>
<evidence type="ECO:0000313" key="22">
    <source>
        <dbReference type="Proteomes" id="UP000013827"/>
    </source>
</evidence>
<dbReference type="Pfam" id="PF05889">
    <property type="entry name" value="SepSecS"/>
    <property type="match status" value="1"/>
</dbReference>
<evidence type="ECO:0000313" key="21">
    <source>
        <dbReference type="EnsemblProtists" id="EOD07636"/>
    </source>
</evidence>
<feature type="modified residue" description="N6-(pyridoxal phosphate)lysine" evidence="19">
    <location>
        <position position="286"/>
    </location>
</feature>
<dbReference type="PANTHER" id="PTHR12944">
    <property type="entry name" value="SOLUBLE LIVER ANTIGEN/LIVER PANCREAS ANTIGEN"/>
    <property type="match status" value="1"/>
</dbReference>
<feature type="binding site" evidence="18">
    <location>
        <position position="97"/>
    </location>
    <ligand>
        <name>substrate</name>
    </ligand>
</feature>
<dbReference type="Gene3D" id="3.40.640.10">
    <property type="entry name" value="Type I PLP-dependent aspartate aminotransferase-like (Major domain)"/>
    <property type="match status" value="1"/>
</dbReference>
<dbReference type="EnsemblProtists" id="EOD07636">
    <property type="protein sequence ID" value="EOD07636"/>
    <property type="gene ID" value="EMIHUDRAFT_428330"/>
</dbReference>
<feature type="binding site" evidence="18">
    <location>
        <position position="98"/>
    </location>
    <ligand>
        <name>substrate</name>
    </ligand>
</feature>
<evidence type="ECO:0000256" key="1">
    <source>
        <dbReference type="ARBA" id="ARBA00001933"/>
    </source>
</evidence>
<feature type="binding site" evidence="18">
    <location>
        <position position="402"/>
    </location>
    <ligand>
        <name>tRNA</name>
        <dbReference type="ChEBI" id="CHEBI:17843"/>
    </ligand>
</feature>
<evidence type="ECO:0000256" key="20">
    <source>
        <dbReference type="SAM" id="MobiDB-lite"/>
    </source>
</evidence>
<dbReference type="UniPathway" id="UPA00906">
    <property type="reaction ID" value="UER00898"/>
</dbReference>
<reference evidence="22" key="1">
    <citation type="journal article" date="2013" name="Nature">
        <title>Pan genome of the phytoplankton Emiliania underpins its global distribution.</title>
        <authorList>
            <person name="Read B.A."/>
            <person name="Kegel J."/>
            <person name="Klute M.J."/>
            <person name="Kuo A."/>
            <person name="Lefebvre S.C."/>
            <person name="Maumus F."/>
            <person name="Mayer C."/>
            <person name="Miller J."/>
            <person name="Monier A."/>
            <person name="Salamov A."/>
            <person name="Young J."/>
            <person name="Aguilar M."/>
            <person name="Claverie J.M."/>
            <person name="Frickenhaus S."/>
            <person name="Gonzalez K."/>
            <person name="Herman E.K."/>
            <person name="Lin Y.C."/>
            <person name="Napier J."/>
            <person name="Ogata H."/>
            <person name="Sarno A.F."/>
            <person name="Shmutz J."/>
            <person name="Schroeder D."/>
            <person name="de Vargas C."/>
            <person name="Verret F."/>
            <person name="von Dassow P."/>
            <person name="Valentin K."/>
            <person name="Van de Peer Y."/>
            <person name="Wheeler G."/>
            <person name="Dacks J.B."/>
            <person name="Delwiche C.F."/>
            <person name="Dyhrman S.T."/>
            <person name="Glockner G."/>
            <person name="John U."/>
            <person name="Richards T."/>
            <person name="Worden A.Z."/>
            <person name="Zhang X."/>
            <person name="Grigoriev I.V."/>
            <person name="Allen A.E."/>
            <person name="Bidle K."/>
            <person name="Borodovsky M."/>
            <person name="Bowler C."/>
            <person name="Brownlee C."/>
            <person name="Cock J.M."/>
            <person name="Elias M."/>
            <person name="Gladyshev V.N."/>
            <person name="Groth M."/>
            <person name="Guda C."/>
            <person name="Hadaegh A."/>
            <person name="Iglesias-Rodriguez M.D."/>
            <person name="Jenkins J."/>
            <person name="Jones B.M."/>
            <person name="Lawson T."/>
            <person name="Leese F."/>
            <person name="Lindquist E."/>
            <person name="Lobanov A."/>
            <person name="Lomsadze A."/>
            <person name="Malik S.B."/>
            <person name="Marsh M.E."/>
            <person name="Mackinder L."/>
            <person name="Mock T."/>
            <person name="Mueller-Roeber B."/>
            <person name="Pagarete A."/>
            <person name="Parker M."/>
            <person name="Probert I."/>
            <person name="Quesneville H."/>
            <person name="Raines C."/>
            <person name="Rensing S.A."/>
            <person name="Riano-Pachon D.M."/>
            <person name="Richier S."/>
            <person name="Rokitta S."/>
            <person name="Shiraiwa Y."/>
            <person name="Soanes D.M."/>
            <person name="van der Giezen M."/>
            <person name="Wahlund T.M."/>
            <person name="Williams B."/>
            <person name="Wilson W."/>
            <person name="Wolfe G."/>
            <person name="Wurch L.L."/>
        </authorList>
    </citation>
    <scope>NUCLEOTIDE SEQUENCE</scope>
</reference>
<organism evidence="21 22">
    <name type="scientific">Emiliania huxleyi (strain CCMP1516)</name>
    <dbReference type="NCBI Taxonomy" id="280463"/>
    <lineage>
        <taxon>Eukaryota</taxon>
        <taxon>Haptista</taxon>
        <taxon>Haptophyta</taxon>
        <taxon>Prymnesiophyceae</taxon>
        <taxon>Isochrysidales</taxon>
        <taxon>Noelaerhabdaceae</taxon>
        <taxon>Emiliania</taxon>
    </lineage>
</organism>
<dbReference type="PANTHER" id="PTHR12944:SF2">
    <property type="entry name" value="O-PHOSPHOSERYL-TRNA(SEC) SELENIUM TRANSFERASE"/>
    <property type="match status" value="1"/>
</dbReference>
<keyword evidence="17" id="KW-0963">Cytoplasm</keyword>
<dbReference type="GO" id="GO:0000049">
    <property type="term" value="F:tRNA binding"/>
    <property type="evidence" value="ECO:0007669"/>
    <property type="project" value="UniProtKB-UniRule"/>
</dbReference>
<comment type="cofactor">
    <cofactor evidence="1 17 19">
        <name>pyridoxal 5'-phosphate</name>
        <dbReference type="ChEBI" id="CHEBI:597326"/>
    </cofactor>
</comment>
<dbReference type="GO" id="GO:0005737">
    <property type="term" value="C:cytoplasm"/>
    <property type="evidence" value="ECO:0007669"/>
    <property type="project" value="UniProtKB-SubCell"/>
</dbReference>
<evidence type="ECO:0000256" key="17">
    <source>
        <dbReference type="PIRNR" id="PIRNR017689"/>
    </source>
</evidence>
<evidence type="ECO:0000256" key="19">
    <source>
        <dbReference type="PIRSR" id="PIRSR017689-50"/>
    </source>
</evidence>
<dbReference type="NCBIfam" id="TIGR03531">
    <property type="entry name" value="selenium_SpcS"/>
    <property type="match status" value="1"/>
</dbReference>
<dbReference type="GO" id="GO:0001717">
    <property type="term" value="P:conversion of seryl-tRNAsec to selenocys-tRNAsec"/>
    <property type="evidence" value="ECO:0007669"/>
    <property type="project" value="UniProtKB-UniRule"/>
</dbReference>
<evidence type="ECO:0000256" key="3">
    <source>
        <dbReference type="ARBA" id="ARBA00004822"/>
    </source>
</evidence>
<comment type="subcellular location">
    <subcellularLocation>
        <location evidence="17">Cytoplasm</location>
    </subcellularLocation>
</comment>
<feature type="binding site" evidence="18">
    <location>
        <position position="273"/>
    </location>
    <ligand>
        <name>tRNA</name>
        <dbReference type="ChEBI" id="CHEBI:17843"/>
    </ligand>
</feature>
<evidence type="ECO:0000256" key="4">
    <source>
        <dbReference type="ARBA" id="ARBA00007037"/>
    </source>
</evidence>
<name>A0A0D3I8Q1_EMIH1</name>
<feature type="binding site" evidence="18">
    <location>
        <position position="105"/>
    </location>
    <ligand>
        <name>substrate</name>
    </ligand>
</feature>
<evidence type="ECO:0000256" key="2">
    <source>
        <dbReference type="ARBA" id="ARBA00002552"/>
    </source>
</evidence>
<feature type="binding site" evidence="18">
    <location>
        <position position="75"/>
    </location>
    <ligand>
        <name>pyridoxal 5'-phosphate</name>
        <dbReference type="ChEBI" id="CHEBI:597326"/>
    </ligand>
</feature>
<feature type="binding site" evidence="18">
    <location>
        <position position="468"/>
    </location>
    <ligand>
        <name>tRNA</name>
        <dbReference type="ChEBI" id="CHEBI:17843"/>
    </ligand>
</feature>
<dbReference type="KEGG" id="ehx:EMIHUDRAFT_428330"/>
<feature type="site" description="May act as a substrate filter by repelling compounds with a negatively charged alpha-carboxylate" evidence="19">
    <location>
        <position position="74"/>
    </location>
</feature>
<dbReference type="HOGENOM" id="CLU_022508_0_0_1"/>
<dbReference type="GeneID" id="17253802"/>
<dbReference type="Proteomes" id="UP000013827">
    <property type="component" value="Unassembled WGS sequence"/>
</dbReference>
<evidence type="ECO:0000256" key="13">
    <source>
        <dbReference type="ARBA" id="ARBA00030669"/>
    </source>
</evidence>
<proteinExistence type="inferred from homology"/>
<dbReference type="EC" id="2.9.1.2" evidence="5 17"/>
<keyword evidence="11 17" id="KW-0648">Protein biosynthesis</keyword>
<evidence type="ECO:0000256" key="6">
    <source>
        <dbReference type="ARBA" id="ARBA00021963"/>
    </source>
</evidence>
<comment type="similarity">
    <text evidence="4 17">Belongs to the SepSecS family.</text>
</comment>
<feature type="binding site" evidence="18">
    <location>
        <position position="319"/>
    </location>
    <ligand>
        <name>substrate</name>
    </ligand>
</feature>
<keyword evidence="12 17" id="KW-0711">Selenium</keyword>
<protein>
    <recommendedName>
        <fullName evidence="6 17">O-phosphoseryl-tRNA(Sec) selenium transferase</fullName>
        <ecNumber evidence="5 17">2.9.1.2</ecNumber>
    </recommendedName>
    <alternativeName>
        <fullName evidence="13 17">Selenocysteine synthase</fullName>
    </alternativeName>
    <alternativeName>
        <fullName evidence="14 17">Selenocysteinyl-tRNA(Sec) synthase</fullName>
    </alternativeName>
    <alternativeName>
        <fullName evidence="15 17">Sep-tRNA:Sec-tRNA synthase</fullName>
    </alternativeName>
</protein>
<evidence type="ECO:0000256" key="5">
    <source>
        <dbReference type="ARBA" id="ARBA00012464"/>
    </source>
</evidence>
<dbReference type="PIRSF" id="PIRSF017689">
    <property type="entry name" value="SepSecS"/>
    <property type="match status" value="1"/>
</dbReference>
<dbReference type="eggNOG" id="KOG3843">
    <property type="taxonomic scope" value="Eukaryota"/>
</dbReference>
<dbReference type="AlphaFoldDB" id="A0A0D3I8Q1"/>
<keyword evidence="22" id="KW-1185">Reference proteome</keyword>
<dbReference type="PaxDb" id="2903-EOD07636"/>
<keyword evidence="10 17" id="KW-0663">Pyridoxal phosphate</keyword>
<sequence>MNDQIFDLAQGLVPANYIKQARQARQARESLLKTLLAQRRLPEHGWDEPTLKLALAELAALDSNTFVGNAGVGEREGRVICPLVAARHFGLAHGIGRSGDIAEAQPKAAGSSLIYALTNALAADALRRAGGAGVSECVTLPLATGMSVTLTLLALRQLRPNARHVLWPRIDQKSCLKAVSAAGLTPVPIENLLDGDELRTDLDALAAKLSEIGADDVLCVLTTTSCFAPRGVDKLLDVARLCAEQGVPHLCSSRDTAPPTGLNPRWAIASASRHGRLDCFIQSTDKNFLVPVGGAIVATADGRHGPELLAKVRSTYAGRASISPVLDLFCTLLHLGADGWLRLLERRRASFPDFRRKLEVVAAKHGERVLHTPNNGISMSVTLTPPEGSKPAGSLGASLFVRLVSGLRVVTPSAAGKTVGGIPFESYGAHYSGYPCAYFSVACAIGIADGDVDLFLRRLDKALAEWKKPPRQPKAKAGGADGAAGNGSCAAKDRDLAKDFRPNPSAKEFVPAAQPAPCMTAAPPCSVEKAEEKGVAAE</sequence>
<comment type="catalytic activity">
    <reaction evidence="16 17">
        <text>O-phospho-L-seryl-tRNA(Sec) + selenophosphate + H2O = L-selenocysteinyl-tRNA(Sec) + 2 phosphate</text>
        <dbReference type="Rhea" id="RHEA:25041"/>
        <dbReference type="Rhea" id="RHEA-COMP:9743"/>
        <dbReference type="Rhea" id="RHEA-COMP:9947"/>
        <dbReference type="ChEBI" id="CHEBI:15377"/>
        <dbReference type="ChEBI" id="CHEBI:16144"/>
        <dbReference type="ChEBI" id="CHEBI:43474"/>
        <dbReference type="ChEBI" id="CHEBI:78551"/>
        <dbReference type="ChEBI" id="CHEBI:78573"/>
        <dbReference type="EC" id="2.9.1.2"/>
    </reaction>
</comment>
<dbReference type="InterPro" id="IPR015421">
    <property type="entry name" value="PyrdxlP-dep_Trfase_major"/>
</dbReference>
<dbReference type="RefSeq" id="XP_005760065.1">
    <property type="nucleotide sequence ID" value="XM_005760008.1"/>
</dbReference>
<dbReference type="InterPro" id="IPR015424">
    <property type="entry name" value="PyrdxlP-dep_Trfase"/>
</dbReference>
<keyword evidence="7 17" id="KW-0820">tRNA-binding</keyword>
<evidence type="ECO:0000256" key="14">
    <source>
        <dbReference type="ARBA" id="ARBA00032048"/>
    </source>
</evidence>
<comment type="pathway">
    <text evidence="3 17">Aminoacyl-tRNA biosynthesis; selenocysteinyl-tRNA(Sec) biosynthesis; selenocysteinyl-tRNA(Sec) from L-seryl-tRNA(Sec) (archaeal/eukaryal route): step 2/2.</text>
</comment>
<evidence type="ECO:0000256" key="15">
    <source>
        <dbReference type="ARBA" id="ARBA00032693"/>
    </source>
</evidence>